<dbReference type="Proteomes" id="UP000798662">
    <property type="component" value="Chromosome 1"/>
</dbReference>
<keyword evidence="2" id="KW-1185">Reference proteome</keyword>
<proteinExistence type="predicted"/>
<reference evidence="1" key="1">
    <citation type="submission" date="2019-11" db="EMBL/GenBank/DDBJ databases">
        <title>Nori genome reveals adaptations in red seaweeds to the harsh intertidal environment.</title>
        <authorList>
            <person name="Wang D."/>
            <person name="Mao Y."/>
        </authorList>
    </citation>
    <scope>NUCLEOTIDE SEQUENCE</scope>
    <source>
        <tissue evidence="1">Gametophyte</tissue>
    </source>
</reference>
<sequence>MEHVSYRGFGYVPSSFPTYSDIIDNVRSVSRAEVVYRDPARTSGKFLRPEQKPRALLRELIARFSSPGDTVVDPFSGTMSVACVALTMRAGQYRRAVVTDADAACVAASWPTVRTAFVGAVLEGGMANLVDAPVVAACRVLAEDALRRDLRSRLTYKSQAAMAYALSYTAPVPSLPRPSPHTMSRQAPAGQPAHSALPPALLCWLAYEWAAPRHASVRPAGGLLPSPTAVASRPILLQQLIPRLTGVTIDRWPLEHLASLQAEDFHKMRCAEAVSPRLAVAPTRVNGGAAGLGVYATCKIRRGEQVALFYGALIYVDLVQQGFSVGSRYGFDALGVLATTPAEFTSRAVQVAVDEARWATAAAPHAMLATGGTARGGPTAAVDGGSEQ</sequence>
<comment type="caution">
    <text evidence="1">The sequence shown here is derived from an EMBL/GenBank/DDBJ whole genome shotgun (WGS) entry which is preliminary data.</text>
</comment>
<protein>
    <submittedName>
        <fullName evidence="1">Uncharacterized protein</fullName>
    </submittedName>
</protein>
<evidence type="ECO:0000313" key="1">
    <source>
        <dbReference type="EMBL" id="KAK1857745.1"/>
    </source>
</evidence>
<name>A0ACC3BIL1_PYRYE</name>
<organism evidence="1 2">
    <name type="scientific">Pyropia yezoensis</name>
    <name type="common">Susabi-nori</name>
    <name type="synonym">Porphyra yezoensis</name>
    <dbReference type="NCBI Taxonomy" id="2788"/>
    <lineage>
        <taxon>Eukaryota</taxon>
        <taxon>Rhodophyta</taxon>
        <taxon>Bangiophyceae</taxon>
        <taxon>Bangiales</taxon>
        <taxon>Bangiaceae</taxon>
        <taxon>Pyropia</taxon>
    </lineage>
</organism>
<dbReference type="EMBL" id="CM020618">
    <property type="protein sequence ID" value="KAK1857745.1"/>
    <property type="molecule type" value="Genomic_DNA"/>
</dbReference>
<evidence type="ECO:0000313" key="2">
    <source>
        <dbReference type="Proteomes" id="UP000798662"/>
    </source>
</evidence>
<accession>A0ACC3BIL1</accession>
<gene>
    <name evidence="1" type="ORF">I4F81_000360</name>
</gene>